<keyword evidence="6" id="KW-1185">Reference proteome</keyword>
<dbReference type="PRINTS" id="PR00069">
    <property type="entry name" value="ALDKETRDTASE"/>
</dbReference>
<dbReference type="Pfam" id="PF00248">
    <property type="entry name" value="Aldo_ket_red"/>
    <property type="match status" value="1"/>
</dbReference>
<sequence length="273" mass="31089">MNLSIPSVQLNNGISMPALGLGVYAPEQQQEVGQAVEAALAVGYRLFDAAAIYGNEKEVGEALRQGGVSRNELFVTSKVWIDDMGFDATMRAFEKSLQDLSLDYMDLYLIHWPKDQHRKETWKALESLYDQGVVKSIGVSNYYQKHLEELFVYANVCPAINQIELSPFCYLPEELDFCKQNNIQLEGYAPVVRGQKKDHPVLVDLARKYGKSTYQILIRWVIEQGAVTIPKSIHPERMIENAEVFDFVLDTDDLARMAVLYDNTRVAWDPRDF</sequence>
<comment type="caution">
    <text evidence="5">The sequence shown here is derived from an EMBL/GenBank/DDBJ whole genome shotgun (WGS) entry which is preliminary data.</text>
</comment>
<reference evidence="5 6" key="1">
    <citation type="submission" date="2023-09" db="EMBL/GenBank/DDBJ databases">
        <title>Aquirufa genomes.</title>
        <authorList>
            <person name="Pitt A."/>
        </authorList>
    </citation>
    <scope>NUCLEOTIDE SEQUENCE [LARGE SCALE GENOMIC DNA]</scope>
    <source>
        <strain evidence="5 6">LEOWEIH-7C</strain>
    </source>
</reference>
<evidence type="ECO:0000313" key="5">
    <source>
        <dbReference type="EMBL" id="MDU0809469.1"/>
    </source>
</evidence>
<dbReference type="PANTHER" id="PTHR43827:SF3">
    <property type="entry name" value="NADP-DEPENDENT OXIDOREDUCTASE DOMAIN-CONTAINING PROTEIN"/>
    <property type="match status" value="1"/>
</dbReference>
<evidence type="ECO:0000256" key="1">
    <source>
        <dbReference type="ARBA" id="ARBA00007905"/>
    </source>
</evidence>
<evidence type="ECO:0000256" key="2">
    <source>
        <dbReference type="ARBA" id="ARBA00022857"/>
    </source>
</evidence>
<dbReference type="PROSITE" id="PS00062">
    <property type="entry name" value="ALDOKETO_REDUCTASE_2"/>
    <property type="match status" value="1"/>
</dbReference>
<keyword evidence="3" id="KW-0560">Oxidoreductase</keyword>
<dbReference type="InterPro" id="IPR018170">
    <property type="entry name" value="Aldo/ket_reductase_CS"/>
</dbReference>
<dbReference type="EMBL" id="JAVNWW010000005">
    <property type="protein sequence ID" value="MDU0809469.1"/>
    <property type="molecule type" value="Genomic_DNA"/>
</dbReference>
<dbReference type="PANTHER" id="PTHR43827">
    <property type="entry name" value="2,5-DIKETO-D-GLUCONIC ACID REDUCTASE"/>
    <property type="match status" value="1"/>
</dbReference>
<dbReference type="RefSeq" id="WP_315576775.1">
    <property type="nucleotide sequence ID" value="NZ_JARDXH010000005.1"/>
</dbReference>
<evidence type="ECO:0000259" key="4">
    <source>
        <dbReference type="Pfam" id="PF00248"/>
    </source>
</evidence>
<protein>
    <submittedName>
        <fullName evidence="5">Aldo/keto reductase</fullName>
    </submittedName>
</protein>
<evidence type="ECO:0000313" key="6">
    <source>
        <dbReference type="Proteomes" id="UP001249959"/>
    </source>
</evidence>
<proteinExistence type="inferred from homology"/>
<name>A0ABU3TUJ6_9BACT</name>
<dbReference type="InterPro" id="IPR023210">
    <property type="entry name" value="NADP_OxRdtase_dom"/>
</dbReference>
<dbReference type="InterPro" id="IPR036812">
    <property type="entry name" value="NAD(P)_OxRdtase_dom_sf"/>
</dbReference>
<gene>
    <name evidence="5" type="ORF">PQG45_10510</name>
</gene>
<dbReference type="PIRSF" id="PIRSF000097">
    <property type="entry name" value="AKR"/>
    <property type="match status" value="1"/>
</dbReference>
<dbReference type="SUPFAM" id="SSF51430">
    <property type="entry name" value="NAD(P)-linked oxidoreductase"/>
    <property type="match status" value="1"/>
</dbReference>
<comment type="similarity">
    <text evidence="1">Belongs to the aldo/keto reductase family.</text>
</comment>
<feature type="domain" description="NADP-dependent oxidoreductase" evidence="4">
    <location>
        <begin position="21"/>
        <end position="258"/>
    </location>
</feature>
<dbReference type="Proteomes" id="UP001249959">
    <property type="component" value="Unassembled WGS sequence"/>
</dbReference>
<dbReference type="InterPro" id="IPR020471">
    <property type="entry name" value="AKR"/>
</dbReference>
<dbReference type="PROSITE" id="PS00063">
    <property type="entry name" value="ALDOKETO_REDUCTASE_3"/>
    <property type="match status" value="1"/>
</dbReference>
<evidence type="ECO:0000256" key="3">
    <source>
        <dbReference type="ARBA" id="ARBA00023002"/>
    </source>
</evidence>
<dbReference type="Gene3D" id="3.20.20.100">
    <property type="entry name" value="NADP-dependent oxidoreductase domain"/>
    <property type="match status" value="1"/>
</dbReference>
<organism evidence="5 6">
    <name type="scientific">Aquirufa regiilacus</name>
    <dbReference type="NCBI Taxonomy" id="3024868"/>
    <lineage>
        <taxon>Bacteria</taxon>
        <taxon>Pseudomonadati</taxon>
        <taxon>Bacteroidota</taxon>
        <taxon>Cytophagia</taxon>
        <taxon>Cytophagales</taxon>
        <taxon>Flectobacillaceae</taxon>
        <taxon>Aquirufa</taxon>
    </lineage>
</organism>
<accession>A0ABU3TUJ6</accession>
<keyword evidence="2" id="KW-0521">NADP</keyword>
<dbReference type="PROSITE" id="PS00798">
    <property type="entry name" value="ALDOKETO_REDUCTASE_1"/>
    <property type="match status" value="1"/>
</dbReference>